<dbReference type="Pfam" id="PF18705">
    <property type="entry name" value="DUF5643"/>
    <property type="match status" value="1"/>
</dbReference>
<dbReference type="EMBL" id="SADV01000006">
    <property type="protein sequence ID" value="TQR34254.1"/>
    <property type="molecule type" value="Genomic_DNA"/>
</dbReference>
<organism evidence="3 4">
    <name type="scientific">Lysinibacillus sphaericus</name>
    <name type="common">Bacillus sphaericus</name>
    <dbReference type="NCBI Taxonomy" id="1421"/>
    <lineage>
        <taxon>Bacteria</taxon>
        <taxon>Bacillati</taxon>
        <taxon>Bacillota</taxon>
        <taxon>Bacilli</taxon>
        <taxon>Bacillales</taxon>
        <taxon>Bacillaceae</taxon>
        <taxon>Lysinibacillus</taxon>
    </lineage>
</organism>
<evidence type="ECO:0000259" key="2">
    <source>
        <dbReference type="Pfam" id="PF18705"/>
    </source>
</evidence>
<protein>
    <submittedName>
        <fullName evidence="3">DUF4179 domain-containing protein</fullName>
    </submittedName>
</protein>
<dbReference type="InterPro" id="IPR025436">
    <property type="entry name" value="DUF4179"/>
</dbReference>
<dbReference type="OrthoDB" id="2446801at2"/>
<reference evidence="3 4" key="1">
    <citation type="submission" date="2018-03" db="EMBL/GenBank/DDBJ databases">
        <title>Aerobic endospore-forming bacteria genome sequencing and assembly.</title>
        <authorList>
            <person name="Cavalcante D.A."/>
            <person name="Driks A."/>
            <person name="Putonti C."/>
            <person name="De-Souza M.T."/>
        </authorList>
    </citation>
    <scope>NUCLEOTIDE SEQUENCE [LARGE SCALE GENOMIC DNA]</scope>
    <source>
        <strain evidence="3 4">SDF0037</strain>
    </source>
</reference>
<dbReference type="Pfam" id="PF13786">
    <property type="entry name" value="DUF4179"/>
    <property type="match status" value="1"/>
</dbReference>
<dbReference type="Gene3D" id="2.60.40.1630">
    <property type="entry name" value="bacillus anthracis domain"/>
    <property type="match status" value="1"/>
</dbReference>
<dbReference type="InterPro" id="IPR040680">
    <property type="entry name" value="DUF5643"/>
</dbReference>
<sequence>MSKENNNQFIDRIDIPLQQLMAREQAAMRAAKKKKRNIRIIKPLLVACGLCIALLGAGFFSPTIATALANVPYIGVIYAEFGDIAAEKIEQNHLMTKIGKEDKHAGLTMAVEEAVYDGNRLLVTVAYTGQNGVSLKEEVVGTNKLTVNGEPIDVAIGSTGQDDIDKNTIIEHHELTLSNPDIYGDNIEVALDGSDLFGYKGNWHIDFTLEKLKEEVVKIYPNVIASTNNGLYKLNVGKVSFTPLSTRIDILVDYPNDLDRNDKWPFFEFEVTDSEGKLYDGENIQMGATKDNGHHIIVVLPPMEKMPKSFTLRPGKTNEQGYWEEIKELEIVVPLEP</sequence>
<evidence type="ECO:0000313" key="3">
    <source>
        <dbReference type="EMBL" id="TQR34254.1"/>
    </source>
</evidence>
<comment type="caution">
    <text evidence="3">The sequence shown here is derived from an EMBL/GenBank/DDBJ whole genome shotgun (WGS) entry which is preliminary data.</text>
</comment>
<feature type="domain" description="DUF4179" evidence="1">
    <location>
        <begin position="35"/>
        <end position="125"/>
    </location>
</feature>
<dbReference type="RefSeq" id="WP_142508606.1">
    <property type="nucleotide sequence ID" value="NZ_SADV01000006.1"/>
</dbReference>
<evidence type="ECO:0000259" key="1">
    <source>
        <dbReference type="Pfam" id="PF13786"/>
    </source>
</evidence>
<dbReference type="Gene3D" id="2.60.40.1640">
    <property type="entry name" value="Conserved domain protein"/>
    <property type="match status" value="1"/>
</dbReference>
<dbReference type="Proteomes" id="UP000317944">
    <property type="component" value="Unassembled WGS sequence"/>
</dbReference>
<accession>A0A544UL93</accession>
<evidence type="ECO:0000313" key="4">
    <source>
        <dbReference type="Proteomes" id="UP000317944"/>
    </source>
</evidence>
<proteinExistence type="predicted"/>
<dbReference type="AlphaFoldDB" id="A0A544UL93"/>
<gene>
    <name evidence="3" type="ORF">C7Y47_09765</name>
</gene>
<feature type="domain" description="DUF5643" evidence="2">
    <location>
        <begin position="220"/>
        <end position="328"/>
    </location>
</feature>
<name>A0A544UL93_LYSSH</name>